<dbReference type="GO" id="GO:0005524">
    <property type="term" value="F:ATP binding"/>
    <property type="evidence" value="ECO:0007669"/>
    <property type="project" value="UniProtKB-KW"/>
</dbReference>
<evidence type="ECO:0000313" key="9">
    <source>
        <dbReference type="EMBL" id="QJY38717.1"/>
    </source>
</evidence>
<comment type="subcellular location">
    <subcellularLocation>
        <location evidence="1">Cell inner membrane</location>
        <topology evidence="1">Peripheral membrane protein</topology>
    </subcellularLocation>
</comment>
<dbReference type="InterPro" id="IPR050388">
    <property type="entry name" value="ABC_Ni/Peptide_Import"/>
</dbReference>
<reference evidence="9 10" key="1">
    <citation type="submission" date="2020-05" db="EMBL/GenBank/DDBJ databases">
        <title>First description outside Europe of the emergent pathogen for shellfish aquaculture Vibrio europaeus.</title>
        <authorList>
            <person name="Dubert J."/>
            <person name="Rojas R."/>
        </authorList>
    </citation>
    <scope>NUCLEOTIDE SEQUENCE [LARGE SCALE GENOMIC DNA]</scope>
    <source>
        <strain evidence="9 10">NPI-1</strain>
    </source>
</reference>
<evidence type="ECO:0000259" key="8">
    <source>
        <dbReference type="PROSITE" id="PS50893"/>
    </source>
</evidence>
<dbReference type="InterPro" id="IPR003593">
    <property type="entry name" value="AAA+_ATPase"/>
</dbReference>
<comment type="similarity">
    <text evidence="2">Belongs to the ABC transporter superfamily.</text>
</comment>
<dbReference type="PROSITE" id="PS00211">
    <property type="entry name" value="ABC_TRANSPORTER_1"/>
    <property type="match status" value="1"/>
</dbReference>
<keyword evidence="7" id="KW-0472">Membrane</keyword>
<evidence type="ECO:0000256" key="7">
    <source>
        <dbReference type="ARBA" id="ARBA00023136"/>
    </source>
</evidence>
<keyword evidence="6 9" id="KW-0067">ATP-binding</keyword>
<evidence type="ECO:0000256" key="2">
    <source>
        <dbReference type="ARBA" id="ARBA00005417"/>
    </source>
</evidence>
<dbReference type="Gene3D" id="3.40.50.300">
    <property type="entry name" value="P-loop containing nucleotide triphosphate hydrolases"/>
    <property type="match status" value="2"/>
</dbReference>
<protein>
    <submittedName>
        <fullName evidence="9">ABC transporter ATP-binding protein</fullName>
    </submittedName>
</protein>
<evidence type="ECO:0000256" key="3">
    <source>
        <dbReference type="ARBA" id="ARBA00022448"/>
    </source>
</evidence>
<dbReference type="SMART" id="SM00382">
    <property type="entry name" value="AAA"/>
    <property type="match status" value="2"/>
</dbReference>
<keyword evidence="3" id="KW-0813">Transport</keyword>
<name>A0AAE7AXR3_9VIBR</name>
<dbReference type="GO" id="GO:0016887">
    <property type="term" value="F:ATP hydrolysis activity"/>
    <property type="evidence" value="ECO:0007669"/>
    <property type="project" value="InterPro"/>
</dbReference>
<dbReference type="PROSITE" id="PS50893">
    <property type="entry name" value="ABC_TRANSPORTER_2"/>
    <property type="match status" value="2"/>
</dbReference>
<sequence length="480" mass="52179">MSQLIRVESLSVSTEQGVLVEPISFELHKGRPLTILGETGAGKSLIAAALTGTLPKELKATGQIYLSERLVSDSELQLTWGKQIALLPQEPWLALDPIMPVHKQIEEVHTLVNGQTEKQAKPLTEQALQSMNLSKAKSQYPFQLSGGMAQRIAYLCATQAGGELLLADEPTKGLDRAHCHIVGDMLAEHAKHEGLITITHDIELAQNLGGDIIVMKQGAVVESGDTQSVLANPTSAYTKQLIESNPRYWTKRTSAQTQQTLLNVDKLSLQRNKSTLFNDVSFTLNQGEVLGVCGQSGCGKTSLADTILGLLTPASGEIVFYQPIAVGQKLKLYQDPPSAFPAHVNLNQLLRDLQHIHPFDFADIAPLMARLKLDASLLERTPREISGGELQRFAILRALLLKPKLLIADEPTSRLDPITAAETLQLLTSLATEQQCSLLIIGHDETALEKLCDKVINLHHFAPEAVACSASTTHGVLSHE</sequence>
<dbReference type="InterPro" id="IPR003439">
    <property type="entry name" value="ABC_transporter-like_ATP-bd"/>
</dbReference>
<feature type="domain" description="ABC transporter" evidence="8">
    <location>
        <begin position="5"/>
        <end position="242"/>
    </location>
</feature>
<proteinExistence type="inferred from homology"/>
<dbReference type="PANTHER" id="PTHR43297:SF7">
    <property type="entry name" value="D,D-DIPEPTIDE TRANSPORT ATP-BINDING PROTEIN DDPD-RELATED"/>
    <property type="match status" value="1"/>
</dbReference>
<dbReference type="RefSeq" id="WP_171802869.1">
    <property type="nucleotide sequence ID" value="NZ_CP053543.1"/>
</dbReference>
<dbReference type="InterPro" id="IPR027417">
    <property type="entry name" value="P-loop_NTPase"/>
</dbReference>
<dbReference type="EMBL" id="CP053543">
    <property type="protein sequence ID" value="QJY38717.1"/>
    <property type="molecule type" value="Genomic_DNA"/>
</dbReference>
<dbReference type="GO" id="GO:0005886">
    <property type="term" value="C:plasma membrane"/>
    <property type="evidence" value="ECO:0007669"/>
    <property type="project" value="UniProtKB-SubCell"/>
</dbReference>
<dbReference type="SUPFAM" id="SSF52540">
    <property type="entry name" value="P-loop containing nucleoside triphosphate hydrolases"/>
    <property type="match status" value="2"/>
</dbReference>
<dbReference type="InterPro" id="IPR017871">
    <property type="entry name" value="ABC_transporter-like_CS"/>
</dbReference>
<dbReference type="AlphaFoldDB" id="A0AAE7AXR3"/>
<evidence type="ECO:0000256" key="5">
    <source>
        <dbReference type="ARBA" id="ARBA00022741"/>
    </source>
</evidence>
<keyword evidence="5" id="KW-0547">Nucleotide-binding</keyword>
<gene>
    <name evidence="9" type="ORF">HOO69_19305</name>
</gene>
<dbReference type="Proteomes" id="UP000501443">
    <property type="component" value="Chromosome 2"/>
</dbReference>
<evidence type="ECO:0000256" key="6">
    <source>
        <dbReference type="ARBA" id="ARBA00022840"/>
    </source>
</evidence>
<feature type="domain" description="ABC transporter" evidence="8">
    <location>
        <begin position="262"/>
        <end position="478"/>
    </location>
</feature>
<evidence type="ECO:0000256" key="1">
    <source>
        <dbReference type="ARBA" id="ARBA00004417"/>
    </source>
</evidence>
<keyword evidence="4" id="KW-1003">Cell membrane</keyword>
<dbReference type="PANTHER" id="PTHR43297">
    <property type="entry name" value="OLIGOPEPTIDE TRANSPORT ATP-BINDING PROTEIN APPD"/>
    <property type="match status" value="1"/>
</dbReference>
<accession>A0AAE7AXR3</accession>
<evidence type="ECO:0000256" key="4">
    <source>
        <dbReference type="ARBA" id="ARBA00022475"/>
    </source>
</evidence>
<dbReference type="Pfam" id="PF00005">
    <property type="entry name" value="ABC_tran"/>
    <property type="match status" value="2"/>
</dbReference>
<organism evidence="9 10">
    <name type="scientific">Vibrio europaeus</name>
    <dbReference type="NCBI Taxonomy" id="300876"/>
    <lineage>
        <taxon>Bacteria</taxon>
        <taxon>Pseudomonadati</taxon>
        <taxon>Pseudomonadota</taxon>
        <taxon>Gammaproteobacteria</taxon>
        <taxon>Vibrionales</taxon>
        <taxon>Vibrionaceae</taxon>
        <taxon>Vibrio</taxon>
        <taxon>Vibrio oreintalis group</taxon>
    </lineage>
</organism>
<evidence type="ECO:0000313" key="10">
    <source>
        <dbReference type="Proteomes" id="UP000501443"/>
    </source>
</evidence>